<dbReference type="PANTHER" id="PTHR42978:SF6">
    <property type="entry name" value="QUORUM-QUENCHING LACTONASE YTNP-RELATED"/>
    <property type="match status" value="1"/>
</dbReference>
<comment type="similarity">
    <text evidence="1">Belongs to the metallo-beta-lactamase superfamily.</text>
</comment>
<dbReference type="SMART" id="SM00849">
    <property type="entry name" value="Lactamase_B"/>
    <property type="match status" value="1"/>
</dbReference>
<dbReference type="PANTHER" id="PTHR42978">
    <property type="entry name" value="QUORUM-QUENCHING LACTONASE YTNP-RELATED-RELATED"/>
    <property type="match status" value="1"/>
</dbReference>
<comment type="caution">
    <text evidence="6">The sequence shown here is derived from an EMBL/GenBank/DDBJ whole genome shotgun (WGS) entry which is preliminary data.</text>
</comment>
<evidence type="ECO:0000259" key="5">
    <source>
        <dbReference type="SMART" id="SM00849"/>
    </source>
</evidence>
<dbReference type="GO" id="GO:0046872">
    <property type="term" value="F:metal ion binding"/>
    <property type="evidence" value="ECO:0007669"/>
    <property type="project" value="UniProtKB-KW"/>
</dbReference>
<dbReference type="EMBL" id="QKZL01000010">
    <property type="protein sequence ID" value="PZX15225.1"/>
    <property type="molecule type" value="Genomic_DNA"/>
</dbReference>
<dbReference type="InterPro" id="IPR001279">
    <property type="entry name" value="Metallo-B-lactamas"/>
</dbReference>
<keyword evidence="3 6" id="KW-0378">Hydrolase</keyword>
<evidence type="ECO:0000313" key="6">
    <source>
        <dbReference type="EMBL" id="PZX15225.1"/>
    </source>
</evidence>
<dbReference type="Proteomes" id="UP000248916">
    <property type="component" value="Unassembled WGS sequence"/>
</dbReference>
<gene>
    <name evidence="6" type="ORF">LX81_02528</name>
</gene>
<keyword evidence="7" id="KW-1185">Reference proteome</keyword>
<feature type="domain" description="Metallo-beta-lactamase" evidence="5">
    <location>
        <begin position="59"/>
        <end position="253"/>
    </location>
</feature>
<keyword evidence="2" id="KW-0479">Metal-binding</keyword>
<evidence type="ECO:0000256" key="1">
    <source>
        <dbReference type="ARBA" id="ARBA00007749"/>
    </source>
</evidence>
<dbReference type="Pfam" id="PF00753">
    <property type="entry name" value="Lactamase_B"/>
    <property type="match status" value="1"/>
</dbReference>
<organism evidence="6 7">
    <name type="scientific">Palleronia aestuarii</name>
    <dbReference type="NCBI Taxonomy" id="568105"/>
    <lineage>
        <taxon>Bacteria</taxon>
        <taxon>Pseudomonadati</taxon>
        <taxon>Pseudomonadota</taxon>
        <taxon>Alphaproteobacteria</taxon>
        <taxon>Rhodobacterales</taxon>
        <taxon>Roseobacteraceae</taxon>
        <taxon>Palleronia</taxon>
    </lineage>
</organism>
<proteinExistence type="inferred from homology"/>
<dbReference type="RefSeq" id="WP_170133929.1">
    <property type="nucleotide sequence ID" value="NZ_QKZL01000010.1"/>
</dbReference>
<dbReference type="InterPro" id="IPR051013">
    <property type="entry name" value="MBL_superfamily_lactonases"/>
</dbReference>
<reference evidence="6 7" key="1">
    <citation type="submission" date="2018-06" db="EMBL/GenBank/DDBJ databases">
        <title>Genomic Encyclopedia of Archaeal and Bacterial Type Strains, Phase II (KMG-II): from individual species to whole genera.</title>
        <authorList>
            <person name="Goeker M."/>
        </authorList>
    </citation>
    <scope>NUCLEOTIDE SEQUENCE [LARGE SCALE GENOMIC DNA]</scope>
    <source>
        <strain evidence="6 7">DSM 22009</strain>
    </source>
</reference>
<keyword evidence="4" id="KW-0862">Zinc</keyword>
<dbReference type="Gene3D" id="3.60.15.10">
    <property type="entry name" value="Ribonuclease Z/Hydroxyacylglutathione hydrolase-like"/>
    <property type="match status" value="1"/>
</dbReference>
<evidence type="ECO:0000256" key="3">
    <source>
        <dbReference type="ARBA" id="ARBA00022801"/>
    </source>
</evidence>
<evidence type="ECO:0000256" key="4">
    <source>
        <dbReference type="ARBA" id="ARBA00022833"/>
    </source>
</evidence>
<name>A0A2W7N4F3_9RHOB</name>
<evidence type="ECO:0000313" key="7">
    <source>
        <dbReference type="Proteomes" id="UP000248916"/>
    </source>
</evidence>
<protein>
    <submittedName>
        <fullName evidence="6">Glyoxylase-like metal-dependent hydrolase (Beta-lactamase superfamily II)</fullName>
    </submittedName>
</protein>
<sequence length="283" mass="30611">MTKTLLRDAQRHYVNDIRVTALSDGPLPLGYDNLLGLEESEYGRILHDRHRDPETFRAGLNAFLIETDGVKVLVDSGCGGAMGPETGRVPNNLAATGVTPEEIDVIYCTHMHGDHIGGLIAQGGEAVFPKAALRVHEDDVAHFSDEANATDTTRKVLEAYGDRMETFTGQAQIAPGLTARPLPGHTPGHSGLHVSSGSESLLIWTDIVHIAPIQLARPEIGVGFDVDPDAAQETRKAILEEVATDRQLIAGSHIGFPGIGWIAREMEGYRFEPVPYTHDRSGD</sequence>
<dbReference type="AlphaFoldDB" id="A0A2W7N4F3"/>
<evidence type="ECO:0000256" key="2">
    <source>
        <dbReference type="ARBA" id="ARBA00022723"/>
    </source>
</evidence>
<dbReference type="InterPro" id="IPR036866">
    <property type="entry name" value="RibonucZ/Hydroxyglut_hydro"/>
</dbReference>
<accession>A0A2W7N4F3</accession>
<dbReference type="SUPFAM" id="SSF56281">
    <property type="entry name" value="Metallo-hydrolase/oxidoreductase"/>
    <property type="match status" value="1"/>
</dbReference>
<dbReference type="GO" id="GO:0016787">
    <property type="term" value="F:hydrolase activity"/>
    <property type="evidence" value="ECO:0007669"/>
    <property type="project" value="UniProtKB-KW"/>
</dbReference>
<dbReference type="CDD" id="cd07720">
    <property type="entry name" value="OPHC2-like_MBL-fold"/>
    <property type="match status" value="1"/>
</dbReference>